<dbReference type="Proteomes" id="UP000063308">
    <property type="component" value="Chromosome"/>
</dbReference>
<dbReference type="Pfam" id="PF20159">
    <property type="entry name" value="YidB"/>
    <property type="match status" value="1"/>
</dbReference>
<reference evidence="1 2" key="1">
    <citation type="submission" date="2014-11" db="EMBL/GenBank/DDBJ databases">
        <title>Symbiosis island explosion on the genome of extra-slow-growing strains of soybean bradyrhizobia with massive insertion sequences.</title>
        <authorList>
            <person name="Iida T."/>
            <person name="Minamisawa K."/>
        </authorList>
    </citation>
    <scope>NUCLEOTIDE SEQUENCE [LARGE SCALE GENOMIC DNA]</scope>
    <source>
        <strain evidence="1 2">NK6</strain>
    </source>
</reference>
<dbReference type="AlphaFoldDB" id="A0A0E4BJ76"/>
<evidence type="ECO:0000313" key="1">
    <source>
        <dbReference type="EMBL" id="BAR53439.1"/>
    </source>
</evidence>
<protein>
    <submittedName>
        <fullName evidence="1">Uncharacterized protein</fullName>
    </submittedName>
</protein>
<organism evidence="1 2">
    <name type="scientific">Bradyrhizobium diazoefficiens</name>
    <dbReference type="NCBI Taxonomy" id="1355477"/>
    <lineage>
        <taxon>Bacteria</taxon>
        <taxon>Pseudomonadati</taxon>
        <taxon>Pseudomonadota</taxon>
        <taxon>Alphaproteobacteria</taxon>
        <taxon>Hyphomicrobiales</taxon>
        <taxon>Nitrobacteraceae</taxon>
        <taxon>Bradyrhizobium</taxon>
    </lineage>
</organism>
<dbReference type="Gene3D" id="1.10.10.690">
    <property type="entry name" value="YidB-like"/>
    <property type="match status" value="1"/>
</dbReference>
<evidence type="ECO:0000313" key="2">
    <source>
        <dbReference type="Proteomes" id="UP000063308"/>
    </source>
</evidence>
<gene>
    <name evidence="1" type="ORF">NK6_251</name>
</gene>
<sequence length="39" mass="4444">MDKLEKETGLSQEEILARLSRELPQAIDKYTPEGRLPTS</sequence>
<dbReference type="InterPro" id="IPR027405">
    <property type="entry name" value="YidB-like"/>
</dbReference>
<accession>A0A0E4BJ76</accession>
<dbReference type="EMBL" id="AP014685">
    <property type="protein sequence ID" value="BAR53439.1"/>
    <property type="molecule type" value="Genomic_DNA"/>
</dbReference>
<dbReference type="InterPro" id="IPR045372">
    <property type="entry name" value="YidB"/>
</dbReference>
<name>A0A0E4BJ76_9BRAD</name>
<proteinExistence type="predicted"/>
<dbReference type="SUPFAM" id="SSF140804">
    <property type="entry name" value="YidB-like"/>
    <property type="match status" value="1"/>
</dbReference>